<keyword evidence="2" id="KW-1185">Reference proteome</keyword>
<evidence type="ECO:0000313" key="1">
    <source>
        <dbReference type="EMBL" id="RUS92582.1"/>
    </source>
</evidence>
<organism evidence="1 2">
    <name type="scientific">Trichormus variabilis SAG 1403-4b</name>
    <dbReference type="NCBI Taxonomy" id="447716"/>
    <lineage>
        <taxon>Bacteria</taxon>
        <taxon>Bacillati</taxon>
        <taxon>Cyanobacteriota</taxon>
        <taxon>Cyanophyceae</taxon>
        <taxon>Nostocales</taxon>
        <taxon>Nostocaceae</taxon>
        <taxon>Trichormus</taxon>
    </lineage>
</organism>
<name>A0A433UFG6_ANAVA</name>
<evidence type="ECO:0000313" key="2">
    <source>
        <dbReference type="Proteomes" id="UP000276103"/>
    </source>
</evidence>
<accession>A0A433UFG6</accession>
<comment type="caution">
    <text evidence="1">The sequence shown here is derived from an EMBL/GenBank/DDBJ whole genome shotgun (WGS) entry which is preliminary data.</text>
</comment>
<proteinExistence type="predicted"/>
<dbReference type="Proteomes" id="UP000276103">
    <property type="component" value="Unassembled WGS sequence"/>
</dbReference>
<gene>
    <name evidence="1" type="ORF">DSM107003_49620</name>
</gene>
<dbReference type="RefSeq" id="WP_309296896.1">
    <property type="nucleotide sequence ID" value="NZ_RSCM01000026.1"/>
</dbReference>
<protein>
    <submittedName>
        <fullName evidence="1">Uncharacterized protein</fullName>
    </submittedName>
</protein>
<sequence>MIIARFALLAHFVEGIIAACYAPAKNHQPIQYGVYTFLVGTIGLLELFENHSQIPDLSKKSESEP</sequence>
<dbReference type="EMBL" id="RSCM01000026">
    <property type="protein sequence ID" value="RUS92582.1"/>
    <property type="molecule type" value="Genomic_DNA"/>
</dbReference>
<reference evidence="1 2" key="1">
    <citation type="journal article" date="2019" name="Genome Biol. Evol.">
        <title>Day and night: Metabolic profiles and evolutionary relationships of six axenic non-marine cyanobacteria.</title>
        <authorList>
            <person name="Will S.E."/>
            <person name="Henke P."/>
            <person name="Boedeker C."/>
            <person name="Huang S."/>
            <person name="Brinkmann H."/>
            <person name="Rohde M."/>
            <person name="Jarek M."/>
            <person name="Friedl T."/>
            <person name="Seufert S."/>
            <person name="Schumacher M."/>
            <person name="Overmann J."/>
            <person name="Neumann-Schaal M."/>
            <person name="Petersen J."/>
        </authorList>
    </citation>
    <scope>NUCLEOTIDE SEQUENCE [LARGE SCALE GENOMIC DNA]</scope>
    <source>
        <strain evidence="1 2">SAG 1403-4b</strain>
    </source>
</reference>
<dbReference type="AlphaFoldDB" id="A0A433UFG6"/>